<sequence length="536" mass="58581">MPPPDFDSLGIVRRLAGQFKEKCAGISGHFQEMGARYYRMVQHGVIIIDWSESYFNGIGDDMQHYQEMVAIGLGTGRAAYLKTQRAGCVGTGMAGARGPTEADGGSAHLARECHFDLGDYYTGLHGVDWKWDDAKEVRVREQLGTEEKELVVTWSTNGMYFGATAGHNKEVSPTGEYVAPPDANLIQVLMDNEEFKKHKIVRVRIKLNFGHWCHPHQRTSWGMCESHRWITGGEGHASKPGETAPCPECGVGGCFGAAMLQPRAPLKHKLAPYIAKMDAKKWSTMVAFHIRTGFADMSQIAPPDAARAEEATLDTIDAFLRSEAARVPYPKPQCPDERFGGGVGGAASMEDGPLKIFLRCVVSTAEVLSRRDGVGGDDSTWGVFMTTDSPAVRTAVETQYPQLAGKLIVTDGVDGNVKYAPDGMCRGCDASGPLGAWEKGMVDMYLVGLSDIVLKLYESKFTNAAIMRADVRHGIKHVYGDTRITHNLVDGLIGRMKGQGFAQGTQDDRKVWVKIWDLFGPPGERQALPTSTFATE</sequence>
<organism evidence="1">
    <name type="scientific">Mantoniella antarctica</name>
    <dbReference type="NCBI Taxonomy" id="81844"/>
    <lineage>
        <taxon>Eukaryota</taxon>
        <taxon>Viridiplantae</taxon>
        <taxon>Chlorophyta</taxon>
        <taxon>Mamiellophyceae</taxon>
        <taxon>Mamiellales</taxon>
        <taxon>Mamiellaceae</taxon>
        <taxon>Mantoniella</taxon>
    </lineage>
</organism>
<reference evidence="1" key="1">
    <citation type="submission" date="2021-01" db="EMBL/GenBank/DDBJ databases">
        <authorList>
            <person name="Corre E."/>
            <person name="Pelletier E."/>
            <person name="Niang G."/>
            <person name="Scheremetjew M."/>
            <person name="Finn R."/>
            <person name="Kale V."/>
            <person name="Holt S."/>
            <person name="Cochrane G."/>
            <person name="Meng A."/>
            <person name="Brown T."/>
            <person name="Cohen L."/>
        </authorList>
    </citation>
    <scope>NUCLEOTIDE SEQUENCE</scope>
    <source>
        <strain evidence="1">SL-175</strain>
    </source>
</reference>
<dbReference type="EMBL" id="HBFC01035602">
    <property type="protein sequence ID" value="CAD8721966.1"/>
    <property type="molecule type" value="Transcribed_RNA"/>
</dbReference>
<gene>
    <name evidence="1" type="ORF">MANT1106_LOCUS21180</name>
</gene>
<evidence type="ECO:0000313" key="1">
    <source>
        <dbReference type="EMBL" id="CAD8721966.1"/>
    </source>
</evidence>
<proteinExistence type="predicted"/>
<name>A0A7S0XH86_9CHLO</name>
<protein>
    <submittedName>
        <fullName evidence="1">Uncharacterized protein</fullName>
    </submittedName>
</protein>
<dbReference type="AlphaFoldDB" id="A0A7S0XH86"/>
<accession>A0A7S0XH86</accession>